<dbReference type="KEGG" id="mhi:Mhar_0972"/>
<dbReference type="Proteomes" id="UP000005877">
    <property type="component" value="Chromosome"/>
</dbReference>
<dbReference type="Pfam" id="PF07728">
    <property type="entry name" value="AAA_5"/>
    <property type="match status" value="1"/>
</dbReference>
<evidence type="ECO:0000313" key="3">
    <source>
        <dbReference type="Proteomes" id="UP000005877"/>
    </source>
</evidence>
<dbReference type="AlphaFoldDB" id="G7WLP0"/>
<dbReference type="CDD" id="cd00009">
    <property type="entry name" value="AAA"/>
    <property type="match status" value="1"/>
</dbReference>
<dbReference type="PANTHER" id="PTHR37291:SF1">
    <property type="entry name" value="TYPE IV METHYL-DIRECTED RESTRICTION ENZYME ECOKMCRB SUBUNIT"/>
    <property type="match status" value="1"/>
</dbReference>
<accession>G7WLP0</accession>
<evidence type="ECO:0000313" key="2">
    <source>
        <dbReference type="EMBL" id="AET64343.1"/>
    </source>
</evidence>
<dbReference type="InterPro" id="IPR052934">
    <property type="entry name" value="Methyl-DNA_Rec/Restrict_Enz"/>
</dbReference>
<sequence>MLAEKRALFIELFREFIDSYPPTPQGEDHLRHYEEEREEGRRNFETILEAERQGEDVTDEVLMKLLPYAGSKPNRERGYWISIAPAFNGDVRKKFESAGWTDQESWPQVADEILRFVRRCYDRPEELKAACDEFSDSPYSKGFQSGTLTPILHALRPEDFILINNKSRSVVNYFSGTSYSSNLADYPSINETARSLVNDVSDDISDFGISGIRSDDLFDMFTHWLVAIKRDGLNGNSKPFAKICKKIFGNQLEAEWAFDLFKTTLERLGIESLDDERFSITIPIRSGGRTLHLSFGPWLVLGFDGSKDHASDSVTITLLANQTILDDSFVSFVFAKDEDDPEIRNYRIPIEMAMSSGDEIFDAYEDALNYIANKFKDWKRSPWRNKHQERFAQAVFDSKRRQELFAGSLSAGIMTKNIWWVNQGSTLDVELNGGYIWAPIKSKTGRSIYHWDNLSDVCKDDIIIHYANGYLRYASRVIEPARKTNDPHAINGGNWPQEGNLVRVDYHELKPPIPLNKFSQSLSKLDINQGPLNNNGGVKQGYLFRLNSEGLDIIRRSQPETDWPDFLGPTPPSEYPLYKLAEDTGFDLETLERWVRAIRRKRQAVLYGPPGTGKTYVAEHLAKHLIGGTDGFSDLVQFHPAYAYEDFIQGIRPQSDDDGGLRYPIVPGRFLEFCERAESRHGTCVLIIDEINRANLSQVFGELMYLLEYRSRSIPLAGGRRLRIPENVLIIGTMNTADRSIALVDHALRRRFAFLRLLPNHEVLRKYHQSWNKDFPIEGLIGVLRRLNTQINDSHFEVGISFFLREKLAEEIEDIWKMEIEPYLDEYFFDRPEKVDDFRWERVVREIMP</sequence>
<dbReference type="REBASE" id="41497">
    <property type="entry name" value="Mha6AcMcrBCP"/>
</dbReference>
<dbReference type="GO" id="GO:0005524">
    <property type="term" value="F:ATP binding"/>
    <property type="evidence" value="ECO:0007669"/>
    <property type="project" value="InterPro"/>
</dbReference>
<reference evidence="2 3" key="1">
    <citation type="journal article" date="2012" name="PLoS ONE">
        <title>The genome characteristics and predicted function of methyl-group oxidation pathway in the obligate aceticlastic methanogens, Methanosaeta spp.</title>
        <authorList>
            <person name="Zhu J."/>
            <person name="Zheng H."/>
            <person name="Ai G."/>
            <person name="Zhang G."/>
            <person name="Liu D."/>
            <person name="Liu X."/>
            <person name="Dong X."/>
        </authorList>
    </citation>
    <scope>NUCLEOTIDE SEQUENCE [LARGE SCALE GENOMIC DNA]</scope>
    <source>
        <strain evidence="2 3">6Ac</strain>
    </source>
</reference>
<dbReference type="PATRIC" id="fig|1110509.7.peg.1087"/>
<dbReference type="GeneID" id="25395403"/>
<dbReference type="HOGENOM" id="CLU_318540_0_0_2"/>
<dbReference type="SUPFAM" id="SSF52540">
    <property type="entry name" value="P-loop containing nucleoside triphosphate hydrolases"/>
    <property type="match status" value="1"/>
</dbReference>
<evidence type="ECO:0000259" key="1">
    <source>
        <dbReference type="SMART" id="SM00382"/>
    </source>
</evidence>
<dbReference type="InterPro" id="IPR027417">
    <property type="entry name" value="P-loop_NTPase"/>
</dbReference>
<dbReference type="RefSeq" id="WP_014586528.1">
    <property type="nucleotide sequence ID" value="NC_017527.1"/>
</dbReference>
<feature type="domain" description="AAA+ ATPase" evidence="1">
    <location>
        <begin position="600"/>
        <end position="758"/>
    </location>
</feature>
<dbReference type="InterPro" id="IPR011704">
    <property type="entry name" value="ATPase_dyneun-rel_AAA"/>
</dbReference>
<organism evidence="2 3">
    <name type="scientific">Methanothrix harundinacea (strain 6Ac)</name>
    <name type="common">Methanosaeta harundinacea</name>
    <dbReference type="NCBI Taxonomy" id="1110509"/>
    <lineage>
        <taxon>Archaea</taxon>
        <taxon>Methanobacteriati</taxon>
        <taxon>Methanobacteriota</taxon>
        <taxon>Stenosarchaea group</taxon>
        <taxon>Methanomicrobia</taxon>
        <taxon>Methanotrichales</taxon>
        <taxon>Methanotrichaceae</taxon>
        <taxon>Methanothrix</taxon>
    </lineage>
</organism>
<dbReference type="GO" id="GO:0016887">
    <property type="term" value="F:ATP hydrolysis activity"/>
    <property type="evidence" value="ECO:0007669"/>
    <property type="project" value="InterPro"/>
</dbReference>
<name>G7WLP0_METH6</name>
<dbReference type="PANTHER" id="PTHR37291">
    <property type="entry name" value="5-METHYLCYTOSINE-SPECIFIC RESTRICTION ENZYME B"/>
    <property type="match status" value="1"/>
</dbReference>
<gene>
    <name evidence="2" type="ordered locus">Mhar_0972</name>
</gene>
<keyword evidence="3" id="KW-1185">Reference proteome</keyword>
<protein>
    <submittedName>
        <fullName evidence="2">ATPase associated with various cellular activities, AAA_5</fullName>
    </submittedName>
</protein>
<dbReference type="SMART" id="SM00382">
    <property type="entry name" value="AAA"/>
    <property type="match status" value="1"/>
</dbReference>
<dbReference type="STRING" id="1110509.Mhar_0972"/>
<dbReference type="Gene3D" id="3.40.50.300">
    <property type="entry name" value="P-loop containing nucleotide triphosphate hydrolases"/>
    <property type="match status" value="1"/>
</dbReference>
<proteinExistence type="predicted"/>
<dbReference type="InterPro" id="IPR003593">
    <property type="entry name" value="AAA+_ATPase"/>
</dbReference>
<dbReference type="EMBL" id="CP003117">
    <property type="protein sequence ID" value="AET64343.1"/>
    <property type="molecule type" value="Genomic_DNA"/>
</dbReference>